<dbReference type="GO" id="GO:0090575">
    <property type="term" value="C:RNA polymerase II transcription regulator complex"/>
    <property type="evidence" value="ECO:0007669"/>
    <property type="project" value="TreeGrafter"/>
</dbReference>
<dbReference type="AlphaFoldDB" id="A0A9N9EZT4"/>
<gene>
    <name evidence="5" type="ORF">RFULGI_LOCUS2423</name>
</gene>
<evidence type="ECO:0000256" key="1">
    <source>
        <dbReference type="ARBA" id="ARBA00004123"/>
    </source>
</evidence>
<dbReference type="GO" id="GO:0001228">
    <property type="term" value="F:DNA-binding transcription activator activity, RNA polymerase II-specific"/>
    <property type="evidence" value="ECO:0007669"/>
    <property type="project" value="TreeGrafter"/>
</dbReference>
<dbReference type="GO" id="GO:0000976">
    <property type="term" value="F:transcription cis-regulatory region binding"/>
    <property type="evidence" value="ECO:0007669"/>
    <property type="project" value="InterPro"/>
</dbReference>
<organism evidence="5 6">
    <name type="scientific">Racocetra fulgida</name>
    <dbReference type="NCBI Taxonomy" id="60492"/>
    <lineage>
        <taxon>Eukaryota</taxon>
        <taxon>Fungi</taxon>
        <taxon>Fungi incertae sedis</taxon>
        <taxon>Mucoromycota</taxon>
        <taxon>Glomeromycotina</taxon>
        <taxon>Glomeromycetes</taxon>
        <taxon>Diversisporales</taxon>
        <taxon>Gigasporaceae</taxon>
        <taxon>Racocetra</taxon>
    </lineage>
</organism>
<evidence type="ECO:0000256" key="3">
    <source>
        <dbReference type="SAM" id="Coils"/>
    </source>
</evidence>
<dbReference type="SUPFAM" id="SSF57959">
    <property type="entry name" value="Leucine zipper domain"/>
    <property type="match status" value="1"/>
</dbReference>
<keyword evidence="6" id="KW-1185">Reference proteome</keyword>
<evidence type="ECO:0000256" key="2">
    <source>
        <dbReference type="ARBA" id="ARBA00023242"/>
    </source>
</evidence>
<feature type="coiled-coil region" evidence="3">
    <location>
        <begin position="108"/>
        <end position="142"/>
    </location>
</feature>
<comment type="caution">
    <text evidence="5">The sequence shown here is derived from an EMBL/GenBank/DDBJ whole genome shotgun (WGS) entry which is preliminary data.</text>
</comment>
<dbReference type="EMBL" id="CAJVPZ010001830">
    <property type="protein sequence ID" value="CAG8500699.1"/>
    <property type="molecule type" value="Genomic_DNA"/>
</dbReference>
<feature type="compositionally biased region" description="Polar residues" evidence="4">
    <location>
        <begin position="42"/>
        <end position="68"/>
    </location>
</feature>
<dbReference type="Proteomes" id="UP000789396">
    <property type="component" value="Unassembled WGS sequence"/>
</dbReference>
<dbReference type="PANTHER" id="PTHR40621:SF6">
    <property type="entry name" value="AP-1-LIKE TRANSCRIPTION FACTOR YAP1-RELATED"/>
    <property type="match status" value="1"/>
</dbReference>
<keyword evidence="2" id="KW-0539">Nucleus</keyword>
<name>A0A9N9EZT4_9GLOM</name>
<feature type="region of interest" description="Disordered" evidence="4">
    <location>
        <begin position="329"/>
        <end position="367"/>
    </location>
</feature>
<dbReference type="CDD" id="cd14688">
    <property type="entry name" value="bZIP_YAP"/>
    <property type="match status" value="1"/>
</dbReference>
<evidence type="ECO:0000313" key="6">
    <source>
        <dbReference type="Proteomes" id="UP000789396"/>
    </source>
</evidence>
<proteinExistence type="predicted"/>
<keyword evidence="3" id="KW-0175">Coiled coil</keyword>
<evidence type="ECO:0000256" key="4">
    <source>
        <dbReference type="SAM" id="MobiDB-lite"/>
    </source>
</evidence>
<dbReference type="InterPro" id="IPR046347">
    <property type="entry name" value="bZIP_sf"/>
</dbReference>
<accession>A0A9N9EZT4</accession>
<sequence length="367" mass="41371">MSTPSKLDTSCPPLSTLKLPRLLASVPPTSKHTEISAPPTLPHNTSAFSTMNNVNDSYQQDMPNTETTVKPLPNKRGRKPLTTMPSAKKHYQNLKNQRAFRQRRANYVQELEEKATTFEKLYNDVLKENKILKEKLRSLKRQYSTDCEENEDCEENDGCDSEQKCKKAPANKKGTNSSCKVVKRMDDDDDVASCDENSTIQSPRACVQTSCHKPNSVSYDPSTNQKLPSLTPDTLPSINFNRQPKHQQVESHPSLSIEDIIMKEPLFCTTEEGDLCFCDPSHNSPNHDCKKLIVPQQFVAQYTNSIYSTLPKSPLNSSSEWQQEDIYYAQSPSPTSTTSLATDESTLPRNHPLNLNWILDTPEEDTS</sequence>
<dbReference type="Gene3D" id="1.20.5.170">
    <property type="match status" value="1"/>
</dbReference>
<dbReference type="InterPro" id="IPR050936">
    <property type="entry name" value="AP-1-like"/>
</dbReference>
<feature type="region of interest" description="Disordered" evidence="4">
    <location>
        <begin position="27"/>
        <end position="86"/>
    </location>
</feature>
<protein>
    <submittedName>
        <fullName evidence="5">8416_t:CDS:1</fullName>
    </submittedName>
</protein>
<evidence type="ECO:0000313" key="5">
    <source>
        <dbReference type="EMBL" id="CAG8500699.1"/>
    </source>
</evidence>
<comment type="subcellular location">
    <subcellularLocation>
        <location evidence="1">Nucleus</location>
    </subcellularLocation>
</comment>
<dbReference type="PANTHER" id="PTHR40621">
    <property type="entry name" value="TRANSCRIPTION FACTOR KAPC-RELATED"/>
    <property type="match status" value="1"/>
</dbReference>
<dbReference type="OrthoDB" id="2593073at2759"/>
<reference evidence="5" key="1">
    <citation type="submission" date="2021-06" db="EMBL/GenBank/DDBJ databases">
        <authorList>
            <person name="Kallberg Y."/>
            <person name="Tangrot J."/>
            <person name="Rosling A."/>
        </authorList>
    </citation>
    <scope>NUCLEOTIDE SEQUENCE</scope>
    <source>
        <strain evidence="5">IN212</strain>
    </source>
</reference>